<dbReference type="PANTHER" id="PTHR11945">
    <property type="entry name" value="MADS BOX PROTEIN"/>
    <property type="match status" value="1"/>
</dbReference>
<dbReference type="PRINTS" id="PR00404">
    <property type="entry name" value="MADSDOMAIN"/>
</dbReference>
<feature type="domain" description="MADS-box" evidence="6">
    <location>
        <begin position="9"/>
        <end position="69"/>
    </location>
</feature>
<dbReference type="GO" id="GO:0000981">
    <property type="term" value="F:DNA-binding transcription factor activity, RNA polymerase II-specific"/>
    <property type="evidence" value="ECO:0007669"/>
    <property type="project" value="TreeGrafter"/>
</dbReference>
<accession>A0A6I9SIW8</accession>
<dbReference type="Pfam" id="PF00319">
    <property type="entry name" value="SRF-TF"/>
    <property type="match status" value="1"/>
</dbReference>
<organism evidence="7 8">
    <name type="scientific">Elaeis guineensis var. tenera</name>
    <name type="common">Oil palm</name>
    <dbReference type="NCBI Taxonomy" id="51953"/>
    <lineage>
        <taxon>Eukaryota</taxon>
        <taxon>Viridiplantae</taxon>
        <taxon>Streptophyta</taxon>
        <taxon>Embryophyta</taxon>
        <taxon>Tracheophyta</taxon>
        <taxon>Spermatophyta</taxon>
        <taxon>Magnoliopsida</taxon>
        <taxon>Liliopsida</taxon>
        <taxon>Arecaceae</taxon>
        <taxon>Arecoideae</taxon>
        <taxon>Cocoseae</taxon>
        <taxon>Elaeidinae</taxon>
        <taxon>Elaeis</taxon>
    </lineage>
</organism>
<dbReference type="GO" id="GO:0000978">
    <property type="term" value="F:RNA polymerase II cis-regulatory region sequence-specific DNA binding"/>
    <property type="evidence" value="ECO:0007669"/>
    <property type="project" value="TreeGrafter"/>
</dbReference>
<evidence type="ECO:0000313" key="8">
    <source>
        <dbReference type="RefSeq" id="XP_010943890.1"/>
    </source>
</evidence>
<keyword evidence="4" id="KW-0804">Transcription</keyword>
<dbReference type="InterPro" id="IPR036879">
    <property type="entry name" value="TF_MADSbox_sf"/>
</dbReference>
<evidence type="ECO:0000256" key="5">
    <source>
        <dbReference type="ARBA" id="ARBA00023242"/>
    </source>
</evidence>
<dbReference type="OrthoDB" id="778914at2759"/>
<keyword evidence="5" id="KW-0539">Nucleus</keyword>
<keyword evidence="2" id="KW-0805">Transcription regulation</keyword>
<evidence type="ECO:0000256" key="1">
    <source>
        <dbReference type="ARBA" id="ARBA00004123"/>
    </source>
</evidence>
<dbReference type="FunFam" id="3.40.1810.10:FF:000006">
    <property type="entry name" value="Agamous-like MADS-box protein AGL62"/>
    <property type="match status" value="1"/>
</dbReference>
<comment type="subcellular location">
    <subcellularLocation>
        <location evidence="1">Nucleus</location>
    </subcellularLocation>
</comment>
<dbReference type="SMART" id="SM00432">
    <property type="entry name" value="MADS"/>
    <property type="match status" value="1"/>
</dbReference>
<protein>
    <submittedName>
        <fullName evidence="8">Agamous-like MADS-box protein AGL29</fullName>
    </submittedName>
</protein>
<name>A0A6I9SIW8_ELAGV</name>
<evidence type="ECO:0000259" key="6">
    <source>
        <dbReference type="PROSITE" id="PS50066"/>
    </source>
</evidence>
<dbReference type="SUPFAM" id="SSF55455">
    <property type="entry name" value="SRF-like"/>
    <property type="match status" value="1"/>
</dbReference>
<dbReference type="GO" id="GO:0046983">
    <property type="term" value="F:protein dimerization activity"/>
    <property type="evidence" value="ECO:0007669"/>
    <property type="project" value="InterPro"/>
</dbReference>
<proteinExistence type="predicted"/>
<dbReference type="GO" id="GO:0045944">
    <property type="term" value="P:positive regulation of transcription by RNA polymerase II"/>
    <property type="evidence" value="ECO:0007669"/>
    <property type="project" value="InterPro"/>
</dbReference>
<dbReference type="InterPro" id="IPR033896">
    <property type="entry name" value="MEF2-like_N"/>
</dbReference>
<evidence type="ECO:0000256" key="4">
    <source>
        <dbReference type="ARBA" id="ARBA00023163"/>
    </source>
</evidence>
<dbReference type="GO" id="GO:0005634">
    <property type="term" value="C:nucleus"/>
    <property type="evidence" value="ECO:0007669"/>
    <property type="project" value="UniProtKB-SubCell"/>
</dbReference>
<reference evidence="8" key="1">
    <citation type="submission" date="2025-08" db="UniProtKB">
        <authorList>
            <consortium name="RefSeq"/>
        </authorList>
    </citation>
    <scope>IDENTIFICATION</scope>
</reference>
<dbReference type="Proteomes" id="UP000504607">
    <property type="component" value="Chromosome 1"/>
</dbReference>
<dbReference type="InterPro" id="IPR002100">
    <property type="entry name" value="TF_MADSbox"/>
</dbReference>
<evidence type="ECO:0000256" key="3">
    <source>
        <dbReference type="ARBA" id="ARBA00023125"/>
    </source>
</evidence>
<keyword evidence="7" id="KW-1185">Reference proteome</keyword>
<dbReference type="PANTHER" id="PTHR11945:SF776">
    <property type="entry name" value="AGAMOUS-LIKE 50-RELATED"/>
    <property type="match status" value="1"/>
</dbReference>
<dbReference type="CDD" id="cd00265">
    <property type="entry name" value="MADS_MEF2_like"/>
    <property type="match status" value="1"/>
</dbReference>
<dbReference type="AlphaFoldDB" id="A0A6I9SIW8"/>
<dbReference type="RefSeq" id="XP_010943890.1">
    <property type="nucleotide sequence ID" value="XM_010945588.1"/>
</dbReference>
<gene>
    <name evidence="8" type="primary">LOC105061514</name>
</gene>
<dbReference type="PROSITE" id="PS50066">
    <property type="entry name" value="MADS_BOX_2"/>
    <property type="match status" value="1"/>
</dbReference>
<dbReference type="Gene3D" id="3.40.1810.10">
    <property type="entry name" value="Transcription factor, MADS-box"/>
    <property type="match status" value="1"/>
</dbReference>
<dbReference type="InParanoid" id="A0A6I9SIW8"/>
<evidence type="ECO:0000313" key="7">
    <source>
        <dbReference type="Proteomes" id="UP000504607"/>
    </source>
</evidence>
<evidence type="ECO:0000256" key="2">
    <source>
        <dbReference type="ARBA" id="ARBA00023015"/>
    </source>
</evidence>
<keyword evidence="3" id="KW-0238">DNA-binding</keyword>
<sequence length="252" mass="27115">MPRKTRTTRGKQKIEIKRIEKEEARQICFSKRRSGVFTKASDLSTLCGPDVAVLAFSPRGKPFSFGSPAVNPVIDRFVLDISSSPGSGHHCGPPSNTVQQLSKLCLDLTNQLHACKAKSAVLEEKLSSPGYDILELDWFENVDDLELDKLGKLAEALKRVKVNADAHVDARLLHGRGALSSSTTPVMTANQVEGASSSNRVMAAASSKGVMAAGNVGTSNYSVADRLVAEMMMFSPPSLPYDDQGFGPGFLF</sequence>